<comment type="similarity">
    <text evidence="8">Belongs to the ThiG family.</text>
</comment>
<feature type="domain" description="Thiazole synthase ThiG" evidence="9">
    <location>
        <begin position="10"/>
        <end position="243"/>
    </location>
</feature>
<dbReference type="EC" id="2.8.1.10" evidence="3 8"/>
<evidence type="ECO:0000256" key="2">
    <source>
        <dbReference type="ARBA" id="ARBA00004948"/>
    </source>
</evidence>
<dbReference type="UniPathway" id="UPA00060"/>
<protein>
    <recommendedName>
        <fullName evidence="3 8">Thiazole synthase</fullName>
        <ecNumber evidence="3 8">2.8.1.10</ecNumber>
    </recommendedName>
</protein>
<sequence>MDNGFLPDNGLILGTGGANSLAALEEAITASETTLVTVALRRVDAAGPGLLPMLDRLGVRVLPNTAGCYTAGDAVKTAQMAREAFETDLIKLEVIGDERTLLPDGVELLRAAETLVADGFTVLPYTSDDPILARRLADAGCAAVMPAGSPIGSGLGISNPHHIELIVQSVDVPVVLDAGIGTASDAARAMELGCDAVLIASAITRADDPAAMAAAMRHAVTAGRLARSAGRIPRRFHALASTPDDGIARW</sequence>
<evidence type="ECO:0000259" key="9">
    <source>
        <dbReference type="Pfam" id="PF05690"/>
    </source>
</evidence>
<dbReference type="GO" id="GO:1990107">
    <property type="term" value="F:thiazole synthase activity"/>
    <property type="evidence" value="ECO:0007669"/>
    <property type="project" value="UniProtKB-EC"/>
</dbReference>
<accession>A0A1H2CLE9</accession>
<evidence type="ECO:0000256" key="3">
    <source>
        <dbReference type="ARBA" id="ARBA00011960"/>
    </source>
</evidence>
<dbReference type="InterPro" id="IPR033983">
    <property type="entry name" value="Thiazole_synthase_ThiG"/>
</dbReference>
<feature type="active site" description="Schiff-base intermediate with DXP" evidence="8">
    <location>
        <position position="91"/>
    </location>
</feature>
<dbReference type="Pfam" id="PF05690">
    <property type="entry name" value="ThiG"/>
    <property type="match status" value="1"/>
</dbReference>
<keyword evidence="8" id="KW-0963">Cytoplasm</keyword>
<evidence type="ECO:0000313" key="11">
    <source>
        <dbReference type="Proteomes" id="UP000198688"/>
    </source>
</evidence>
<dbReference type="InterPro" id="IPR008867">
    <property type="entry name" value="ThiG"/>
</dbReference>
<feature type="binding site" evidence="8">
    <location>
        <begin position="178"/>
        <end position="179"/>
    </location>
    <ligand>
        <name>1-deoxy-D-xylulose 5-phosphate</name>
        <dbReference type="ChEBI" id="CHEBI:57792"/>
    </ligand>
</feature>
<comment type="catalytic activity">
    <reaction evidence="7 8">
        <text>[ThiS sulfur-carrier protein]-C-terminal-Gly-aminoethanethioate + 2-iminoacetate + 1-deoxy-D-xylulose 5-phosphate = [ThiS sulfur-carrier protein]-C-terminal Gly-Gly + 2-[(2R,5Z)-2-carboxy-4-methylthiazol-5(2H)-ylidene]ethyl phosphate + 2 H2O + H(+)</text>
        <dbReference type="Rhea" id="RHEA:26297"/>
        <dbReference type="Rhea" id="RHEA-COMP:12909"/>
        <dbReference type="Rhea" id="RHEA-COMP:19908"/>
        <dbReference type="ChEBI" id="CHEBI:15377"/>
        <dbReference type="ChEBI" id="CHEBI:15378"/>
        <dbReference type="ChEBI" id="CHEBI:57792"/>
        <dbReference type="ChEBI" id="CHEBI:62899"/>
        <dbReference type="ChEBI" id="CHEBI:77846"/>
        <dbReference type="ChEBI" id="CHEBI:90778"/>
        <dbReference type="ChEBI" id="CHEBI:232372"/>
        <dbReference type="EC" id="2.8.1.10"/>
    </reaction>
</comment>
<evidence type="ECO:0000256" key="5">
    <source>
        <dbReference type="ARBA" id="ARBA00022977"/>
    </source>
</evidence>
<dbReference type="GO" id="GO:0009229">
    <property type="term" value="P:thiamine diphosphate biosynthetic process"/>
    <property type="evidence" value="ECO:0007669"/>
    <property type="project" value="UniProtKB-UniRule"/>
</dbReference>
<dbReference type="GO" id="GO:0005737">
    <property type="term" value="C:cytoplasm"/>
    <property type="evidence" value="ECO:0007669"/>
    <property type="project" value="UniProtKB-SubCell"/>
</dbReference>
<keyword evidence="6 8" id="KW-0704">Schiff base</keyword>
<gene>
    <name evidence="8" type="primary">thiG</name>
    <name evidence="10" type="ORF">SAMN04489716_6100</name>
</gene>
<dbReference type="OrthoDB" id="9805935at2"/>
<dbReference type="PANTHER" id="PTHR34266:SF2">
    <property type="entry name" value="THIAZOLE SYNTHASE"/>
    <property type="match status" value="1"/>
</dbReference>
<dbReference type="PANTHER" id="PTHR34266">
    <property type="entry name" value="THIAZOLE SYNTHASE"/>
    <property type="match status" value="1"/>
</dbReference>
<feature type="binding site" evidence="8">
    <location>
        <begin position="200"/>
        <end position="201"/>
    </location>
    <ligand>
        <name>1-deoxy-D-xylulose 5-phosphate</name>
        <dbReference type="ChEBI" id="CHEBI:57792"/>
    </ligand>
</feature>
<comment type="pathway">
    <text evidence="2 8">Cofactor biosynthesis; thiamine diphosphate biosynthesis.</text>
</comment>
<evidence type="ECO:0000256" key="7">
    <source>
        <dbReference type="ARBA" id="ARBA00049897"/>
    </source>
</evidence>
<feature type="binding site" evidence="8">
    <location>
        <position position="152"/>
    </location>
    <ligand>
        <name>1-deoxy-D-xylulose 5-phosphate</name>
        <dbReference type="ChEBI" id="CHEBI:57792"/>
    </ligand>
</feature>
<dbReference type="Proteomes" id="UP000198688">
    <property type="component" value="Chromosome I"/>
</dbReference>
<dbReference type="InterPro" id="IPR013785">
    <property type="entry name" value="Aldolase_TIM"/>
</dbReference>
<keyword evidence="4 8" id="KW-0808">Transferase</keyword>
<dbReference type="Gene3D" id="3.20.20.70">
    <property type="entry name" value="Aldolase class I"/>
    <property type="match status" value="1"/>
</dbReference>
<proteinExistence type="inferred from homology"/>
<evidence type="ECO:0000256" key="6">
    <source>
        <dbReference type="ARBA" id="ARBA00023270"/>
    </source>
</evidence>
<organism evidence="10 11">
    <name type="scientific">Actinoplanes derwentensis</name>
    <dbReference type="NCBI Taxonomy" id="113562"/>
    <lineage>
        <taxon>Bacteria</taxon>
        <taxon>Bacillati</taxon>
        <taxon>Actinomycetota</taxon>
        <taxon>Actinomycetes</taxon>
        <taxon>Micromonosporales</taxon>
        <taxon>Micromonosporaceae</taxon>
        <taxon>Actinoplanes</taxon>
    </lineage>
</organism>
<comment type="subcellular location">
    <subcellularLocation>
        <location evidence="8">Cytoplasm</location>
    </subcellularLocation>
</comment>
<evidence type="ECO:0000313" key="10">
    <source>
        <dbReference type="EMBL" id="SDT71149.1"/>
    </source>
</evidence>
<dbReference type="RefSeq" id="WP_092548735.1">
    <property type="nucleotide sequence ID" value="NZ_BOMJ01000006.1"/>
</dbReference>
<keyword evidence="11" id="KW-1185">Reference proteome</keyword>
<keyword evidence="5 8" id="KW-0784">Thiamine biosynthesis</keyword>
<dbReference type="EMBL" id="LT629758">
    <property type="protein sequence ID" value="SDT71149.1"/>
    <property type="molecule type" value="Genomic_DNA"/>
</dbReference>
<dbReference type="STRING" id="113562.SAMN04489716_6100"/>
<evidence type="ECO:0000256" key="4">
    <source>
        <dbReference type="ARBA" id="ARBA00022679"/>
    </source>
</evidence>
<evidence type="ECO:0000256" key="8">
    <source>
        <dbReference type="HAMAP-Rule" id="MF_00443"/>
    </source>
</evidence>
<comment type="function">
    <text evidence="1 8">Catalyzes the rearrangement of 1-deoxy-D-xylulose 5-phosphate (DXP) to produce the thiazole phosphate moiety of thiamine. Sulfur is provided by the thiocarboxylate moiety of the carrier protein ThiS. In vitro, sulfur can be provided by H(2)S.</text>
</comment>
<dbReference type="SUPFAM" id="SSF110399">
    <property type="entry name" value="ThiG-like"/>
    <property type="match status" value="1"/>
</dbReference>
<name>A0A1H2CLE9_9ACTN</name>
<dbReference type="AlphaFoldDB" id="A0A1H2CLE9"/>
<reference evidence="10 11" key="1">
    <citation type="submission" date="2016-10" db="EMBL/GenBank/DDBJ databases">
        <authorList>
            <person name="de Groot N.N."/>
        </authorList>
    </citation>
    <scope>NUCLEOTIDE SEQUENCE [LARGE SCALE GENOMIC DNA]</scope>
    <source>
        <strain evidence="10 11">DSM 43941</strain>
    </source>
</reference>
<comment type="subunit">
    <text evidence="8">Homotetramer. Forms heterodimers with either ThiH or ThiS.</text>
</comment>
<evidence type="ECO:0000256" key="1">
    <source>
        <dbReference type="ARBA" id="ARBA00002834"/>
    </source>
</evidence>
<dbReference type="HAMAP" id="MF_00443">
    <property type="entry name" value="ThiG"/>
    <property type="match status" value="1"/>
</dbReference>